<sequence length="922" mass="103949">MFLVLLSILATCECQSHRYDNWDKVFTLDNNIQNIISQKQFDNFLEQPFLINSISNDVKPTEIVEYLTNNQLTQALPNKLPHPVISSVKIIDKQTTACNSQLINCDTKVKTLTNLNGNCFFFNPSSISNRSCYKNKIWRVRNTNDNSSTCDNVYAPIGVKTITQDGKQVPLYYHDILPQLYEPGRIVNDNRECCIFKTPSVECKSKAVLAGGKITNYINTFHETIIQCPCAQKCVIFINSQIDVLISDGILIKSTFELENLHNIKDQHTKSILRQQQPETSKLERQYLEFNNNCGDSITKAGCELETIEFSSSIYMIHNAVMPNTIFKTFCAVEKLPINDQLEPLNSKFSVPATVQLGKQRYIAHKVNPVTFQLDYTNDPDFISATTTTLPTIGSCRRSDGYAWHGNFSIEKNEARIEDCTATTLDWNPVCNITKLEPLVKVYAVDKKITAKGVNCDDICPYAVLCSEEQKRSPIYQACLAIEQDISTLLKVERPTSVKMAALTKTEPLAGTIDVNFLQEVAKVQAQRFDLTVETGLDHTQVLDDLFKLTVALPQDSTFFPDRSQAAIDLGLFQNAMFNSKADMDHVAAFPWLAGWRFGRQINGLSYTTSNLIRSYRQFSNTVNKNFQQVATALSAMADQITMNYEVTTRLYESIQRSYQAYENNFAKIDYRMSEIEFMTAKLSLINQYFTKIATRQSQLASEHQIFDLRVGSCRTANPACFGGQGVYLAHAEFETPSQKLLIVNYLGSTEKCKQVFTANKICTKQGTATIAPFGCAFFKTSDSDSEVLRNLKDNGPCHVPPINVQDCQLPTNEIIQLQLINYQETLELGIRQVNLTRVEFNQKIANISTFNNNIKQLVNSIDKVPSLGDMLEKQTIASLNSIIAQINAWSIWDIIKWFLVCGVIIAFSALGISVIKLVTKR</sequence>
<feature type="domain" description="Spike glycoprotein S2 coronavirus" evidence="2">
    <location>
        <begin position="577"/>
        <end position="910"/>
    </location>
</feature>
<dbReference type="Pfam" id="PF01601">
    <property type="entry name" value="CoV_S2"/>
    <property type="match status" value="1"/>
</dbReference>
<dbReference type="GeneID" id="54124717"/>
<dbReference type="GO" id="GO:0055036">
    <property type="term" value="C:virion membrane"/>
    <property type="evidence" value="ECO:0007669"/>
    <property type="project" value="InterPro"/>
</dbReference>
<dbReference type="GO" id="GO:0039654">
    <property type="term" value="P:fusion of virus membrane with host endosome membrane"/>
    <property type="evidence" value="ECO:0007669"/>
    <property type="project" value="InterPro"/>
</dbReference>
<evidence type="ECO:0000313" key="4">
    <source>
        <dbReference type="Proteomes" id="UP000501074"/>
    </source>
</evidence>
<dbReference type="GO" id="GO:0016020">
    <property type="term" value="C:membrane"/>
    <property type="evidence" value="ECO:0007669"/>
    <property type="project" value="InterPro"/>
</dbReference>
<keyword evidence="1" id="KW-0812">Transmembrane</keyword>
<proteinExistence type="predicted"/>
<evidence type="ECO:0000313" key="3">
    <source>
        <dbReference type="EMBL" id="AXP11708.1"/>
    </source>
</evidence>
<evidence type="ECO:0000256" key="1">
    <source>
        <dbReference type="SAM" id="Phobius"/>
    </source>
</evidence>
<evidence type="ECO:0000259" key="2">
    <source>
        <dbReference type="Pfam" id="PF01601"/>
    </source>
</evidence>
<accession>A0A346I7I8</accession>
<dbReference type="GO" id="GO:0019064">
    <property type="term" value="P:fusion of virus membrane with host plasma membrane"/>
    <property type="evidence" value="ECO:0007669"/>
    <property type="project" value="InterPro"/>
</dbReference>
<dbReference type="InterPro" id="IPR002552">
    <property type="entry name" value="Spike_S2_CoV"/>
</dbReference>
<keyword evidence="1" id="KW-1133">Transmembrane helix</keyword>
<dbReference type="GO" id="GO:0075509">
    <property type="term" value="P:endocytosis involved in viral entry into host cell"/>
    <property type="evidence" value="ECO:0007669"/>
    <property type="project" value="InterPro"/>
</dbReference>
<name>A0A346I7I8_9NIDO</name>
<dbReference type="Proteomes" id="UP000501074">
    <property type="component" value="Segment"/>
</dbReference>
<dbReference type="EMBL" id="MF685025">
    <property type="protein sequence ID" value="AXP11708.1"/>
    <property type="molecule type" value="Genomic_RNA"/>
</dbReference>
<feature type="transmembrane region" description="Helical" evidence="1">
    <location>
        <begin position="898"/>
        <end position="919"/>
    </location>
</feature>
<dbReference type="KEGG" id="vg:54124717"/>
<reference evidence="3" key="1">
    <citation type="submission" date="2017-08" db="EMBL/GenBank/DDBJ databases">
        <title>Identification of a novel virus as a cause of large scale mortalities in the endangered Bellinger River snapping turtle (Myuchelys georgesi).</title>
        <authorList>
            <person name="Frost M.J."/>
            <person name="Kirkland P.D."/>
            <person name="Read A.J."/>
            <person name="Zhang J."/>
            <person name="Hornitzky C.L."/>
        </authorList>
    </citation>
    <scope>NUCLEOTIDE SEQUENCE [LARGE SCALE GENOMIC DNA]</scope>
    <source>
        <strain evidence="3">J248</strain>
    </source>
</reference>
<dbReference type="RefSeq" id="YP_009755845.1">
    <property type="nucleotide sequence ID" value="NC_046956.1"/>
</dbReference>
<keyword evidence="4" id="KW-1185">Reference proteome</keyword>
<organism evidence="3">
    <name type="scientific">Bellinger River virus</name>
    <dbReference type="NCBI Taxonomy" id="2301728"/>
    <lineage>
        <taxon>Viruses</taxon>
        <taxon>Riboviria</taxon>
        <taxon>Orthornavirae</taxon>
        <taxon>Pisuviricota</taxon>
        <taxon>Pisoniviricetes</taxon>
        <taxon>Nidovirales</taxon>
        <taxon>Tornidovirineae</taxon>
        <taxon>Tobaniviridae</taxon>
        <taxon>Serpentovirinae</taxon>
        <taxon>Pregotovirus</taxon>
        <taxon>Snaturtovirus</taxon>
        <taxon>Pregotovirus myuchelyis</taxon>
        <taxon>Berisnavirus 1</taxon>
    </lineage>
</organism>
<dbReference type="GO" id="GO:0019031">
    <property type="term" value="C:viral envelope"/>
    <property type="evidence" value="ECO:0007669"/>
    <property type="project" value="InterPro"/>
</dbReference>
<dbReference type="GO" id="GO:0046813">
    <property type="term" value="P:receptor-mediated virion attachment to host cell"/>
    <property type="evidence" value="ECO:0007669"/>
    <property type="project" value="InterPro"/>
</dbReference>
<gene>
    <name evidence="3" type="primary">S</name>
</gene>
<keyword evidence="1" id="KW-0472">Membrane</keyword>
<protein>
    <submittedName>
        <fullName evidence="3">Spike glycoprotein</fullName>
    </submittedName>
</protein>